<name>A0A1I1EXL8_9GAMM</name>
<dbReference type="PROSITE" id="PS50994">
    <property type="entry name" value="INTEGRASE"/>
    <property type="match status" value="1"/>
</dbReference>
<dbReference type="PANTHER" id="PTHR46889:SF4">
    <property type="entry name" value="TRANSPOSASE INSO FOR INSERTION SEQUENCE ELEMENT IS911B-RELATED"/>
    <property type="match status" value="1"/>
</dbReference>
<dbReference type="InterPro" id="IPR036397">
    <property type="entry name" value="RNaseH_sf"/>
</dbReference>
<dbReference type="Pfam" id="PF05015">
    <property type="entry name" value="HigB-like_toxin"/>
    <property type="match status" value="1"/>
</dbReference>
<keyword evidence="3" id="KW-1185">Reference proteome</keyword>
<reference evidence="2 3" key="1">
    <citation type="submission" date="2016-10" db="EMBL/GenBank/DDBJ databases">
        <authorList>
            <person name="de Groot N.N."/>
        </authorList>
    </citation>
    <scope>NUCLEOTIDE SEQUENCE [LARGE SCALE GENOMIC DNA]</scope>
    <source>
        <strain evidence="2 3">DSM 18438</strain>
    </source>
</reference>
<dbReference type="STRING" id="1122252.SAMN05660443_0924"/>
<evidence type="ECO:0000313" key="2">
    <source>
        <dbReference type="EMBL" id="SFB91771.1"/>
    </source>
</evidence>
<dbReference type="InterPro" id="IPR012337">
    <property type="entry name" value="RNaseH-like_sf"/>
</dbReference>
<dbReference type="InterPro" id="IPR025948">
    <property type="entry name" value="HTH-like_dom"/>
</dbReference>
<dbReference type="AlphaFoldDB" id="A0A1I1EXL8"/>
<dbReference type="GO" id="GO:0003676">
    <property type="term" value="F:nucleic acid binding"/>
    <property type="evidence" value="ECO:0007669"/>
    <property type="project" value="InterPro"/>
</dbReference>
<dbReference type="InterPro" id="IPR001584">
    <property type="entry name" value="Integrase_cat-core"/>
</dbReference>
<protein>
    <submittedName>
        <fullName evidence="2">Transposase InsO and inactivated derivatives</fullName>
    </submittedName>
</protein>
<dbReference type="PANTHER" id="PTHR46889">
    <property type="entry name" value="TRANSPOSASE INSF FOR INSERTION SEQUENCE IS3B-RELATED"/>
    <property type="match status" value="1"/>
</dbReference>
<proteinExistence type="predicted"/>
<evidence type="ECO:0000313" key="3">
    <source>
        <dbReference type="Proteomes" id="UP000199058"/>
    </source>
</evidence>
<gene>
    <name evidence="2" type="ORF">SAMN05660443_0924</name>
</gene>
<dbReference type="RefSeq" id="WP_143089481.1">
    <property type="nucleotide sequence ID" value="NZ_FOLH01000001.1"/>
</dbReference>
<feature type="domain" description="Integrase catalytic" evidence="1">
    <location>
        <begin position="129"/>
        <end position="249"/>
    </location>
</feature>
<dbReference type="InterPro" id="IPR048020">
    <property type="entry name" value="Transpos_IS3"/>
</dbReference>
<accession>A0A1I1EXL8</accession>
<dbReference type="Gene3D" id="3.30.420.10">
    <property type="entry name" value="Ribonuclease H-like superfamily/Ribonuclease H"/>
    <property type="match status" value="1"/>
</dbReference>
<sequence length="304" mass="35607">MATVSRGTTKERYRFVKLHHQRLGVRFLCRWLRVSHSGYYAWLKRPESLHRQRDMQLRQEVLQVFSASKGRYGAPRIHQQLRQKGICIARKRVARLMCEIGLKARVARIYRRTPGITRFYAKHQNLLLEQGAPTRTDQQWVGDLTYIRVGRYWHYLSVVMDRHSRRILVWKLGAQKTAALTCKALRQALRDRKPGAGLIFHTDRGVEYGAHEVQNLLKEHGILSSMNRPGCCTDNGYMESFFHSLKADLDTATSVDDMDIPGFRLHSLKGRDKGRWSIRVNGNWRMTFEFQDGNAYILDYEDYH</sequence>
<dbReference type="SUPFAM" id="SSF143011">
    <property type="entry name" value="RelE-like"/>
    <property type="match status" value="1"/>
</dbReference>
<dbReference type="Pfam" id="PF13276">
    <property type="entry name" value="HTH_21"/>
    <property type="match status" value="1"/>
</dbReference>
<dbReference type="EMBL" id="FOLH01000001">
    <property type="protein sequence ID" value="SFB91771.1"/>
    <property type="molecule type" value="Genomic_DNA"/>
</dbReference>
<dbReference type="OrthoDB" id="9813126at2"/>
<dbReference type="InterPro" id="IPR050900">
    <property type="entry name" value="Transposase_IS3/IS150/IS904"/>
</dbReference>
<dbReference type="InterPro" id="IPR035093">
    <property type="entry name" value="RelE/ParE_toxin_dom_sf"/>
</dbReference>
<dbReference type="GO" id="GO:0015074">
    <property type="term" value="P:DNA integration"/>
    <property type="evidence" value="ECO:0007669"/>
    <property type="project" value="InterPro"/>
</dbReference>
<dbReference type="Proteomes" id="UP000199058">
    <property type="component" value="Unassembled WGS sequence"/>
</dbReference>
<dbReference type="SUPFAM" id="SSF53098">
    <property type="entry name" value="Ribonuclease H-like"/>
    <property type="match status" value="1"/>
</dbReference>
<evidence type="ECO:0000259" key="1">
    <source>
        <dbReference type="PROSITE" id="PS50994"/>
    </source>
</evidence>
<dbReference type="NCBIfam" id="NF033516">
    <property type="entry name" value="transpos_IS3"/>
    <property type="match status" value="1"/>
</dbReference>
<dbReference type="Pfam" id="PF00665">
    <property type="entry name" value="rve"/>
    <property type="match status" value="1"/>
</dbReference>
<dbReference type="InterPro" id="IPR007711">
    <property type="entry name" value="HigB-1"/>
</dbReference>
<organism evidence="2 3">
    <name type="scientific">Marinospirillum celere</name>
    <dbReference type="NCBI Taxonomy" id="1122252"/>
    <lineage>
        <taxon>Bacteria</taxon>
        <taxon>Pseudomonadati</taxon>
        <taxon>Pseudomonadota</taxon>
        <taxon>Gammaproteobacteria</taxon>
        <taxon>Oceanospirillales</taxon>
        <taxon>Oceanospirillaceae</taxon>
        <taxon>Marinospirillum</taxon>
    </lineage>
</organism>